<sequence>MRVSGSGSGGNSFFGGKNRSDSFRQKHRCGQKVKGILLKNLSDNMAWVEINGDKLLAQLEVYHPRGSRLTFIIKQLVPDIILKELTLGQTTGSTPLNLASAFDTARTLFENALRQELQSAKAVSPRLSQVDFFKLIASNAQLCACYLDATGCARALSTPLEQKGKGRILYQPWYAPYSRRQVTFVHQNNEKSALNTSIVEFDHTQLGLVRVEFMYGNGKVAYKIKMQHPKHSTALLRYLAAQTHLELTDQPDNLGIMKLPNFSHGGIITEMVFKA</sequence>
<evidence type="ECO:0000313" key="2">
    <source>
        <dbReference type="EMBL" id="BCS87409.1"/>
    </source>
</evidence>
<keyword evidence="3" id="KW-1185">Reference proteome</keyword>
<feature type="region of interest" description="Disordered" evidence="1">
    <location>
        <begin position="1"/>
        <end position="25"/>
    </location>
</feature>
<name>A0ABM7P3I3_9BACT</name>
<accession>A0ABM7P3I3</accession>
<dbReference type="EMBL" id="AP024485">
    <property type="protein sequence ID" value="BCS87409.1"/>
    <property type="molecule type" value="Genomic_DNA"/>
</dbReference>
<evidence type="ECO:0000256" key="1">
    <source>
        <dbReference type="SAM" id="MobiDB-lite"/>
    </source>
</evidence>
<evidence type="ECO:0000313" key="3">
    <source>
        <dbReference type="Proteomes" id="UP001053296"/>
    </source>
</evidence>
<protein>
    <submittedName>
        <fullName evidence="2">Uncharacterized protein</fullName>
    </submittedName>
</protein>
<feature type="compositionally biased region" description="Gly residues" evidence="1">
    <location>
        <begin position="1"/>
        <end position="13"/>
    </location>
</feature>
<organism evidence="2 3">
    <name type="scientific">Pseudodesulfovibrio sediminis</name>
    <dbReference type="NCBI Taxonomy" id="2810563"/>
    <lineage>
        <taxon>Bacteria</taxon>
        <taxon>Pseudomonadati</taxon>
        <taxon>Thermodesulfobacteriota</taxon>
        <taxon>Desulfovibrionia</taxon>
        <taxon>Desulfovibrionales</taxon>
        <taxon>Desulfovibrionaceae</taxon>
    </lineage>
</organism>
<reference evidence="2" key="1">
    <citation type="journal article" date="2022" name="Arch. Microbiol.">
        <title>Pseudodesulfovibrio sediminis sp. nov., a mesophilic and neutrophilic sulfate-reducing bacterium isolated from sediment of a brackish lake.</title>
        <authorList>
            <person name="Takahashi A."/>
            <person name="Kojima H."/>
            <person name="Watanabe M."/>
            <person name="Fukui M."/>
        </authorList>
    </citation>
    <scope>NUCLEOTIDE SEQUENCE</scope>
    <source>
        <strain evidence="2">SF6</strain>
    </source>
</reference>
<dbReference type="RefSeq" id="WP_229593651.1">
    <property type="nucleotide sequence ID" value="NZ_AP024485.1"/>
</dbReference>
<proteinExistence type="predicted"/>
<gene>
    <name evidence="2" type="ORF">PSDVSF_06510</name>
</gene>
<dbReference type="Proteomes" id="UP001053296">
    <property type="component" value="Chromosome"/>
</dbReference>